<gene>
    <name evidence="3" type="primary">LOC108568417</name>
</gene>
<evidence type="ECO:0000313" key="3">
    <source>
        <dbReference type="RefSeq" id="XP_017784976.1"/>
    </source>
</evidence>
<proteinExistence type="predicted"/>
<evidence type="ECO:0000313" key="2">
    <source>
        <dbReference type="Proteomes" id="UP000695000"/>
    </source>
</evidence>
<sequence>MADLAEDLANWMGNLPDDLQKVPIIHLAIPGSHDSCTYPITSRSKIAPDAETAILRLRWLGCILKWVMSRWSKTQGFDASGQLQAGIRYFDLRIATKPNDCLHFVHGLYAAPVPIVLHQINDFLNSHSKEVVILDCQHFFEMDIDDHIHFVDMIFDTFGLKVLTCDNYYMKHLSLDYLAEHKFQVIVVYRLKHFKHPFYPAGCYPTPWPNTTSTKELIQILSSDLKRRNNNYGYISQFILTPRKSTVLKYVFGGNLKKFSAEPLYTDKMNWIESQKPGKYGVNVIIGDFVDIENLKFSRSVINLNNKLLAKPEPDCYLTELPPITT</sequence>
<dbReference type="InterPro" id="IPR042158">
    <property type="entry name" value="PLCXD1/2/3"/>
</dbReference>
<dbReference type="Gene3D" id="3.20.20.190">
    <property type="entry name" value="Phosphatidylinositol (PI) phosphodiesterase"/>
    <property type="match status" value="1"/>
</dbReference>
<dbReference type="InterPro" id="IPR017946">
    <property type="entry name" value="PLC-like_Pdiesterase_TIM-brl"/>
</dbReference>
<dbReference type="InterPro" id="IPR000909">
    <property type="entry name" value="PLipase_C_PInositol-sp_X_dom"/>
</dbReference>
<dbReference type="Proteomes" id="UP000695000">
    <property type="component" value="Unplaced"/>
</dbReference>
<keyword evidence="2" id="KW-1185">Reference proteome</keyword>
<dbReference type="SMART" id="SM00148">
    <property type="entry name" value="PLCXc"/>
    <property type="match status" value="1"/>
</dbReference>
<dbReference type="RefSeq" id="XP_017784976.1">
    <property type="nucleotide sequence ID" value="XM_017929487.1"/>
</dbReference>
<dbReference type="CDD" id="cd08616">
    <property type="entry name" value="PI-PLCXD1c"/>
    <property type="match status" value="1"/>
</dbReference>
<accession>A0ABM1NDS6</accession>
<feature type="domain" description="Phosphatidylinositol-specific phospholipase C X" evidence="1">
    <location>
        <begin position="17"/>
        <end position="190"/>
    </location>
</feature>
<name>A0ABM1NDS6_NICVS</name>
<dbReference type="PANTHER" id="PTHR13593">
    <property type="match status" value="1"/>
</dbReference>
<evidence type="ECO:0000259" key="1">
    <source>
        <dbReference type="SMART" id="SM00148"/>
    </source>
</evidence>
<protein>
    <submittedName>
        <fullName evidence="3">PI-PLC X domain-containing protein 3 isoform X1</fullName>
    </submittedName>
</protein>
<dbReference type="PANTHER" id="PTHR13593:SF113">
    <property type="entry name" value="SI:DKEY-266F7.9"/>
    <property type="match status" value="1"/>
</dbReference>
<dbReference type="GeneID" id="108568417"/>
<organism evidence="2 3">
    <name type="scientific">Nicrophorus vespilloides</name>
    <name type="common">Boreal carrion beetle</name>
    <dbReference type="NCBI Taxonomy" id="110193"/>
    <lineage>
        <taxon>Eukaryota</taxon>
        <taxon>Metazoa</taxon>
        <taxon>Ecdysozoa</taxon>
        <taxon>Arthropoda</taxon>
        <taxon>Hexapoda</taxon>
        <taxon>Insecta</taxon>
        <taxon>Pterygota</taxon>
        <taxon>Neoptera</taxon>
        <taxon>Endopterygota</taxon>
        <taxon>Coleoptera</taxon>
        <taxon>Polyphaga</taxon>
        <taxon>Staphyliniformia</taxon>
        <taxon>Silphidae</taxon>
        <taxon>Nicrophorinae</taxon>
        <taxon>Nicrophorus</taxon>
    </lineage>
</organism>
<dbReference type="PROSITE" id="PS50007">
    <property type="entry name" value="PIPLC_X_DOMAIN"/>
    <property type="match status" value="1"/>
</dbReference>
<dbReference type="InterPro" id="IPR051057">
    <property type="entry name" value="PI-PLC_domain"/>
</dbReference>
<dbReference type="Pfam" id="PF00388">
    <property type="entry name" value="PI-PLC-X"/>
    <property type="match status" value="1"/>
</dbReference>
<reference evidence="3" key="1">
    <citation type="submission" date="2025-08" db="UniProtKB">
        <authorList>
            <consortium name="RefSeq"/>
        </authorList>
    </citation>
    <scope>IDENTIFICATION</scope>
    <source>
        <tissue evidence="3">Whole Larva</tissue>
    </source>
</reference>
<dbReference type="SUPFAM" id="SSF51695">
    <property type="entry name" value="PLC-like phosphodiesterases"/>
    <property type="match status" value="1"/>
</dbReference>